<sequence>MSKTELTNTTGQKTAGSSNRWKYMLWAAAILLIAIVIYLTTLSLSAGAADSATTLHDRPDVQIEWSIEQYPAVVLQPNPFVLVLRDDFGEPLTDSVINVKLEMLNMLCGDYLFDLQETSPGQYEGDGMPLMAGLWRATAVIEPANGDPFTISRTLKAIY</sequence>
<evidence type="ECO:0000313" key="3">
    <source>
        <dbReference type="Proteomes" id="UP000245202"/>
    </source>
</evidence>
<gene>
    <name evidence="2" type="ORF">PAT3040_04058</name>
</gene>
<proteinExistence type="predicted"/>
<dbReference type="Proteomes" id="UP000245202">
    <property type="component" value="Unassembled WGS sequence"/>
</dbReference>
<dbReference type="EMBL" id="BDQX01000230">
    <property type="protein sequence ID" value="GBG09413.1"/>
    <property type="molecule type" value="Genomic_DNA"/>
</dbReference>
<evidence type="ECO:0000313" key="2">
    <source>
        <dbReference type="EMBL" id="GBG09413.1"/>
    </source>
</evidence>
<name>A0A2R5F015_9BACL</name>
<keyword evidence="1" id="KW-1133">Transmembrane helix</keyword>
<feature type="transmembrane region" description="Helical" evidence="1">
    <location>
        <begin position="23"/>
        <end position="49"/>
    </location>
</feature>
<keyword evidence="1" id="KW-0472">Membrane</keyword>
<keyword evidence="1" id="KW-0812">Transmembrane</keyword>
<organism evidence="2 3">
    <name type="scientific">Paenibacillus agaridevorans</name>
    <dbReference type="NCBI Taxonomy" id="171404"/>
    <lineage>
        <taxon>Bacteria</taxon>
        <taxon>Bacillati</taxon>
        <taxon>Bacillota</taxon>
        <taxon>Bacilli</taxon>
        <taxon>Bacillales</taxon>
        <taxon>Paenibacillaceae</taxon>
        <taxon>Paenibacillus</taxon>
    </lineage>
</organism>
<protein>
    <recommendedName>
        <fullName evidence="4">YtkA-like domain-containing protein</fullName>
    </recommendedName>
</protein>
<evidence type="ECO:0008006" key="4">
    <source>
        <dbReference type="Google" id="ProtNLM"/>
    </source>
</evidence>
<evidence type="ECO:0000256" key="1">
    <source>
        <dbReference type="SAM" id="Phobius"/>
    </source>
</evidence>
<comment type="caution">
    <text evidence="2">The sequence shown here is derived from an EMBL/GenBank/DDBJ whole genome shotgun (WGS) entry which is preliminary data.</text>
</comment>
<accession>A0A2R5F015</accession>
<dbReference type="AlphaFoldDB" id="A0A2R5F015"/>
<dbReference type="RefSeq" id="WP_108994152.1">
    <property type="nucleotide sequence ID" value="NZ_BDQX01000230.1"/>
</dbReference>
<reference evidence="2 3" key="1">
    <citation type="submission" date="2017-08" db="EMBL/GenBank/DDBJ databases">
        <title>Substantial Increase in Enzyme Production by Combined Drug-Resistance Mutations in Paenibacillus agaridevorans.</title>
        <authorList>
            <person name="Tanaka Y."/>
            <person name="Funane K."/>
            <person name="Hosaka T."/>
            <person name="Shiwa Y."/>
            <person name="Fujita N."/>
            <person name="Miyazaki T."/>
            <person name="Yoshikawa H."/>
            <person name="Murakami K."/>
            <person name="Kasahara K."/>
            <person name="Inaoka T."/>
            <person name="Hiraga Y."/>
            <person name="Ochi K."/>
        </authorList>
    </citation>
    <scope>NUCLEOTIDE SEQUENCE [LARGE SCALE GENOMIC DNA]</scope>
    <source>
        <strain evidence="2 3">T-3040</strain>
    </source>
</reference>
<keyword evidence="3" id="KW-1185">Reference proteome</keyword>